<protein>
    <submittedName>
        <fullName evidence="2">Cysteine desulfurase-like protein</fullName>
    </submittedName>
</protein>
<dbReference type="SUPFAM" id="SSF53383">
    <property type="entry name" value="PLP-dependent transferases"/>
    <property type="match status" value="1"/>
</dbReference>
<dbReference type="NCBIfam" id="TIGR01976">
    <property type="entry name" value="am_tr_V_VC1184"/>
    <property type="match status" value="1"/>
</dbReference>
<dbReference type="AlphaFoldDB" id="A0A402ALA8"/>
<name>A0A402ALA8_9CHLR</name>
<dbReference type="InterPro" id="IPR015424">
    <property type="entry name" value="PyrdxlP-dep_Trfase"/>
</dbReference>
<dbReference type="InterPro" id="IPR011340">
    <property type="entry name" value="Cys_dSase-rel"/>
</dbReference>
<feature type="domain" description="Aminotransferase class V" evidence="1">
    <location>
        <begin position="296"/>
        <end position="404"/>
    </location>
</feature>
<dbReference type="Gene3D" id="3.90.1150.10">
    <property type="entry name" value="Aspartate Aminotransferase, domain 1"/>
    <property type="match status" value="1"/>
</dbReference>
<evidence type="ECO:0000313" key="2">
    <source>
        <dbReference type="EMBL" id="GCE19804.1"/>
    </source>
</evidence>
<reference evidence="3" key="1">
    <citation type="submission" date="2018-12" db="EMBL/GenBank/DDBJ databases">
        <title>Tengunoibacter tsumagoiensis gen. nov., sp. nov., Dictyobacter kobayashii sp. nov., D. alpinus sp. nov., and D. joshuensis sp. nov. and description of Dictyobacteraceae fam. nov. within the order Ktedonobacterales isolated from Tengu-no-mugimeshi.</title>
        <authorList>
            <person name="Wang C.M."/>
            <person name="Zheng Y."/>
            <person name="Sakai Y."/>
            <person name="Toyoda A."/>
            <person name="Minakuchi Y."/>
            <person name="Abe K."/>
            <person name="Yokota A."/>
            <person name="Yabe S."/>
        </authorList>
    </citation>
    <scope>NUCLEOTIDE SEQUENCE [LARGE SCALE GENOMIC DNA]</scope>
    <source>
        <strain evidence="3">Uno11</strain>
    </source>
</reference>
<gene>
    <name evidence="2" type="ORF">KDK_36040</name>
</gene>
<dbReference type="Pfam" id="PF00266">
    <property type="entry name" value="Aminotran_5"/>
    <property type="match status" value="2"/>
</dbReference>
<dbReference type="InterPro" id="IPR015421">
    <property type="entry name" value="PyrdxlP-dep_Trfase_major"/>
</dbReference>
<dbReference type="OrthoDB" id="9804366at2"/>
<dbReference type="InterPro" id="IPR000192">
    <property type="entry name" value="Aminotrans_V_dom"/>
</dbReference>
<accession>A0A402ALA8</accession>
<dbReference type="PANTHER" id="PTHR43586:SF21">
    <property type="entry name" value="PYRIDOXAL PHOSPHATE (PLP)-DEPENDENT ASPARTATE AMINOTRANSFERASE SUPERFAMILY"/>
    <property type="match status" value="1"/>
</dbReference>
<dbReference type="Gene3D" id="3.40.640.10">
    <property type="entry name" value="Type I PLP-dependent aspartate aminotransferase-like (Major domain)"/>
    <property type="match status" value="1"/>
</dbReference>
<evidence type="ECO:0000313" key="3">
    <source>
        <dbReference type="Proteomes" id="UP000287188"/>
    </source>
</evidence>
<dbReference type="PANTHER" id="PTHR43586">
    <property type="entry name" value="CYSTEINE DESULFURASE"/>
    <property type="match status" value="1"/>
</dbReference>
<dbReference type="EMBL" id="BIFS01000001">
    <property type="protein sequence ID" value="GCE19804.1"/>
    <property type="molecule type" value="Genomic_DNA"/>
</dbReference>
<organism evidence="2 3">
    <name type="scientific">Dictyobacter kobayashii</name>
    <dbReference type="NCBI Taxonomy" id="2014872"/>
    <lineage>
        <taxon>Bacteria</taxon>
        <taxon>Bacillati</taxon>
        <taxon>Chloroflexota</taxon>
        <taxon>Ktedonobacteria</taxon>
        <taxon>Ktedonobacterales</taxon>
        <taxon>Dictyobacteraceae</taxon>
        <taxon>Dictyobacter</taxon>
    </lineage>
</organism>
<dbReference type="Proteomes" id="UP000287188">
    <property type="component" value="Unassembled WGS sequence"/>
</dbReference>
<comment type="caution">
    <text evidence="2">The sequence shown here is derived from an EMBL/GenBank/DDBJ whole genome shotgun (WGS) entry which is preliminary data.</text>
</comment>
<dbReference type="InterPro" id="IPR015422">
    <property type="entry name" value="PyrdxlP-dep_Trfase_small"/>
</dbReference>
<keyword evidence="3" id="KW-1185">Reference proteome</keyword>
<evidence type="ECO:0000259" key="1">
    <source>
        <dbReference type="Pfam" id="PF00266"/>
    </source>
</evidence>
<feature type="domain" description="Aminotransferase class V" evidence="1">
    <location>
        <begin position="20"/>
        <end position="280"/>
    </location>
</feature>
<sequence>MLNIDTVRAHFPSLATGATFFDNPGGTQVAQEVVERMQQYFLHSNANHGGAFRTSQASDAVVAEAREAVAAFLGAARPEEIIFGQNMTSLTFNISRSIARLLEPGDELVVTRLDHDANIAPWLWIAEDRGCKVRWVDFHAEDCTLDMQAMEEAITPRTKLVAVGYASNAVGTINNVQQVVRLAHQVGALCFVDAVQYAPHKSIDVQTLDCDLLACSAYKFFGPHTGILYGKYELLERLTAYKVRPAGEHTPDKFETGTQSYESIAGVLGALEYLAWLGMSVNATDVAEEASRELALRAGMQAVESYENSLSLALLEGLQSVPGLRLWGITDVRRIAERVPTFSFTLPGWNSRALAEQLAREEIYVWSGNFYALAALERLGLDEQGGILRVGLAHYNTHAEITRLISVLKNLPIPVQ</sequence>
<dbReference type="RefSeq" id="WP_126551615.1">
    <property type="nucleotide sequence ID" value="NZ_BIFS01000001.1"/>
</dbReference>
<proteinExistence type="predicted"/>